<dbReference type="Proteomes" id="UP000183529">
    <property type="component" value="Unassembled WGS sequence"/>
</dbReference>
<dbReference type="GO" id="GO:0006355">
    <property type="term" value="P:regulation of DNA-templated transcription"/>
    <property type="evidence" value="ECO:0007669"/>
    <property type="project" value="InterPro"/>
</dbReference>
<dbReference type="AlphaFoldDB" id="A0AAQ1GAL0"/>
<evidence type="ECO:0000259" key="1">
    <source>
        <dbReference type="PROSITE" id="PS50043"/>
    </source>
</evidence>
<dbReference type="Gene3D" id="1.10.10.10">
    <property type="entry name" value="Winged helix-like DNA-binding domain superfamily/Winged helix DNA-binding domain"/>
    <property type="match status" value="1"/>
</dbReference>
<dbReference type="EMBL" id="FNZM01000001">
    <property type="protein sequence ID" value="SEI81959.1"/>
    <property type="molecule type" value="Genomic_DNA"/>
</dbReference>
<comment type="caution">
    <text evidence="2">The sequence shown here is derived from an EMBL/GenBank/DDBJ whole genome shotgun (WGS) entry which is preliminary data.</text>
</comment>
<dbReference type="InterPro" id="IPR016032">
    <property type="entry name" value="Sig_transdc_resp-reg_C-effctor"/>
</dbReference>
<dbReference type="PROSITE" id="PS50043">
    <property type="entry name" value="HTH_LUXR_2"/>
    <property type="match status" value="1"/>
</dbReference>
<name>A0AAQ1GAL0_9BURK</name>
<sequence length="435" mass="47237">MEEICIAHFPRLAGRGGYQNENGVKSNELQYDRLLNVIYETLEHPSAWKDFCAELRKSTGAASVHLCAFERQRELFSWADGFSLLETEPLERIGPLYRDDPRLEWLRSAAPGEWQHCGPQSALQDAANNVRNEPDGARHPVLEPCLLAAGSRCVSLCKLIDGGALTAMLALRGEADSGPLSDEARALLERITPHLMRAVRVTARRHVPDADALANRARVPAMLVNASGEVLDSNDAAQRLLRATLLVRVRGRRLALAAPHQARFLEDVAISEARLKNRVSGARAAAARLRALRIVAGEGPEGVEPDSATEPLSPGAPGAGGPEVLYAFYNVLTPGDASAAEPHAVAALMFYHPRSAPAVDEQVLAEAFDLSPAECRIVHLLVEGHTQKEIAARVGVQHDTVRKQLQSIFQKTATRRQPDLLRLLMNLPSCAPPGG</sequence>
<dbReference type="PRINTS" id="PR00038">
    <property type="entry name" value="HTHLUXR"/>
</dbReference>
<gene>
    <name evidence="2" type="ORF">SAMN05216550_10181</name>
</gene>
<keyword evidence="2" id="KW-0238">DNA-binding</keyword>
<dbReference type="SUPFAM" id="SSF46894">
    <property type="entry name" value="C-terminal effector domain of the bipartite response regulators"/>
    <property type="match status" value="1"/>
</dbReference>
<reference evidence="2 3" key="1">
    <citation type="submission" date="2016-10" db="EMBL/GenBank/DDBJ databases">
        <authorList>
            <person name="Varghese N."/>
            <person name="Submissions S."/>
        </authorList>
    </citation>
    <scope>NUCLEOTIDE SEQUENCE [LARGE SCALE GENOMIC DNA]</scope>
    <source>
        <strain evidence="2 3">LMG 22274</strain>
    </source>
</reference>
<proteinExistence type="predicted"/>
<evidence type="ECO:0000313" key="2">
    <source>
        <dbReference type="EMBL" id="SEI81959.1"/>
    </source>
</evidence>
<dbReference type="Pfam" id="PF00196">
    <property type="entry name" value="GerE"/>
    <property type="match status" value="1"/>
</dbReference>
<evidence type="ECO:0000313" key="3">
    <source>
        <dbReference type="Proteomes" id="UP000183529"/>
    </source>
</evidence>
<protein>
    <submittedName>
        <fullName evidence="2">DNA-binding transcriptional regulator, CsgD family</fullName>
    </submittedName>
</protein>
<feature type="domain" description="HTH luxR-type" evidence="1">
    <location>
        <begin position="363"/>
        <end position="428"/>
    </location>
</feature>
<accession>A0AAQ1GAL0</accession>
<dbReference type="GO" id="GO:0003677">
    <property type="term" value="F:DNA binding"/>
    <property type="evidence" value="ECO:0007669"/>
    <property type="project" value="UniProtKB-KW"/>
</dbReference>
<dbReference type="InterPro" id="IPR036388">
    <property type="entry name" value="WH-like_DNA-bd_sf"/>
</dbReference>
<organism evidence="2 3">
    <name type="scientific">Paraburkholderia tropica</name>
    <dbReference type="NCBI Taxonomy" id="92647"/>
    <lineage>
        <taxon>Bacteria</taxon>
        <taxon>Pseudomonadati</taxon>
        <taxon>Pseudomonadota</taxon>
        <taxon>Betaproteobacteria</taxon>
        <taxon>Burkholderiales</taxon>
        <taxon>Burkholderiaceae</taxon>
        <taxon>Paraburkholderia</taxon>
    </lineage>
</organism>
<dbReference type="SMART" id="SM00421">
    <property type="entry name" value="HTH_LUXR"/>
    <property type="match status" value="1"/>
</dbReference>
<dbReference type="InterPro" id="IPR000792">
    <property type="entry name" value="Tscrpt_reg_LuxR_C"/>
</dbReference>